<keyword evidence="3" id="KW-1185">Reference proteome</keyword>
<keyword evidence="1" id="KW-0812">Transmembrane</keyword>
<keyword evidence="1" id="KW-1133">Transmembrane helix</keyword>
<accession>A0AAP0J4R0</accession>
<name>A0AAP0J4R0_9MAGN</name>
<organism evidence="2 3">
    <name type="scientific">Stephania yunnanensis</name>
    <dbReference type="NCBI Taxonomy" id="152371"/>
    <lineage>
        <taxon>Eukaryota</taxon>
        <taxon>Viridiplantae</taxon>
        <taxon>Streptophyta</taxon>
        <taxon>Embryophyta</taxon>
        <taxon>Tracheophyta</taxon>
        <taxon>Spermatophyta</taxon>
        <taxon>Magnoliopsida</taxon>
        <taxon>Ranunculales</taxon>
        <taxon>Menispermaceae</taxon>
        <taxon>Menispermoideae</taxon>
        <taxon>Cissampelideae</taxon>
        <taxon>Stephania</taxon>
    </lineage>
</organism>
<dbReference type="EMBL" id="JBBNAF010000007">
    <property type="protein sequence ID" value="KAK9127484.1"/>
    <property type="molecule type" value="Genomic_DNA"/>
</dbReference>
<protein>
    <submittedName>
        <fullName evidence="2">Uncharacterized protein</fullName>
    </submittedName>
</protein>
<keyword evidence="1" id="KW-0472">Membrane</keyword>
<reference evidence="2 3" key="1">
    <citation type="submission" date="2024-01" db="EMBL/GenBank/DDBJ databases">
        <title>Genome assemblies of Stephania.</title>
        <authorList>
            <person name="Yang L."/>
        </authorList>
    </citation>
    <scope>NUCLEOTIDE SEQUENCE [LARGE SCALE GENOMIC DNA]</scope>
    <source>
        <strain evidence="2">YNDBR</strain>
        <tissue evidence="2">Leaf</tissue>
    </source>
</reference>
<dbReference type="AlphaFoldDB" id="A0AAP0J4R0"/>
<evidence type="ECO:0000313" key="3">
    <source>
        <dbReference type="Proteomes" id="UP001420932"/>
    </source>
</evidence>
<proteinExistence type="predicted"/>
<gene>
    <name evidence="2" type="ORF">Syun_016281</name>
</gene>
<sequence length="86" mass="9984">MKYASRWPPKSPFLAFSFSFSLLLFYLSPFLYFVSSSPLVSTFRSEGRTSIIGTLVSQFYRSFLSTFVHLNEGIELKMEIYARKDC</sequence>
<evidence type="ECO:0000313" key="2">
    <source>
        <dbReference type="EMBL" id="KAK9127484.1"/>
    </source>
</evidence>
<evidence type="ECO:0000256" key="1">
    <source>
        <dbReference type="SAM" id="Phobius"/>
    </source>
</evidence>
<dbReference type="Proteomes" id="UP001420932">
    <property type="component" value="Unassembled WGS sequence"/>
</dbReference>
<comment type="caution">
    <text evidence="2">The sequence shown here is derived from an EMBL/GenBank/DDBJ whole genome shotgun (WGS) entry which is preliminary data.</text>
</comment>
<feature type="transmembrane region" description="Helical" evidence="1">
    <location>
        <begin position="12"/>
        <end position="34"/>
    </location>
</feature>